<feature type="compositionally biased region" description="Polar residues" evidence="1">
    <location>
        <begin position="482"/>
        <end position="512"/>
    </location>
</feature>
<evidence type="ECO:0000313" key="3">
    <source>
        <dbReference type="Proteomes" id="UP000799424"/>
    </source>
</evidence>
<dbReference type="AlphaFoldDB" id="A0A6A6ZYN9"/>
<protein>
    <submittedName>
        <fullName evidence="2">Uncharacterized protein</fullName>
    </submittedName>
</protein>
<accession>A0A6A6ZYN9</accession>
<reference evidence="2" key="1">
    <citation type="journal article" date="2020" name="Stud. Mycol.">
        <title>101 Dothideomycetes genomes: a test case for predicting lifestyles and emergence of pathogens.</title>
        <authorList>
            <person name="Haridas S."/>
            <person name="Albert R."/>
            <person name="Binder M."/>
            <person name="Bloem J."/>
            <person name="Labutti K."/>
            <person name="Salamov A."/>
            <person name="Andreopoulos B."/>
            <person name="Baker S."/>
            <person name="Barry K."/>
            <person name="Bills G."/>
            <person name="Bluhm B."/>
            <person name="Cannon C."/>
            <person name="Castanera R."/>
            <person name="Culley D."/>
            <person name="Daum C."/>
            <person name="Ezra D."/>
            <person name="Gonzalez J."/>
            <person name="Henrissat B."/>
            <person name="Kuo A."/>
            <person name="Liang C."/>
            <person name="Lipzen A."/>
            <person name="Lutzoni F."/>
            <person name="Magnuson J."/>
            <person name="Mondo S."/>
            <person name="Nolan M."/>
            <person name="Ohm R."/>
            <person name="Pangilinan J."/>
            <person name="Park H.-J."/>
            <person name="Ramirez L."/>
            <person name="Alfaro M."/>
            <person name="Sun H."/>
            <person name="Tritt A."/>
            <person name="Yoshinaga Y."/>
            <person name="Zwiers L.-H."/>
            <person name="Turgeon B."/>
            <person name="Goodwin S."/>
            <person name="Spatafora J."/>
            <person name="Crous P."/>
            <person name="Grigoriev I."/>
        </authorList>
    </citation>
    <scope>NUCLEOTIDE SEQUENCE</scope>
    <source>
        <strain evidence="2">CBS 113818</strain>
    </source>
</reference>
<feature type="region of interest" description="Disordered" evidence="1">
    <location>
        <begin position="450"/>
        <end position="529"/>
    </location>
</feature>
<sequence>MAEHLHEAFRFTIFEASLSDHDVSTLQVHNPQSLLALHHVRDFSRAVARSSTIAKVLRDMIWSSIRDVIEEHWHSPALTHNAIDVISGFLHLLPDFRYLLEGWPHEKFLDIWHGLQPQLEQLVSQFERCCQCLVREARNQRDFVSLVASGDDDADSSWSVWKRVPNLGVGRLGKAEKALRNSTKEYMCGFRGASTRNDSFDLVVNEKTIADLGLRSVTKRSSSSAVSLRTTHNGPFRQEANRMKLRSLTHIAGTDANDVFFEHQFPDVESHIQTKMRKLHSEVFHDYLSHPGAISHISITPIENSSLLEYDRHTPHWPPVQSISQDYQGIADAPRLEVRPSTITTPSDLPTMTPTFPIFSTSATEGVQKALAVTAEEAGNASSDLQTKSALGLGAATVGLTAVTATAGWRAAKAAERTANAAEETAKKNLKVLDLQRTKLQLDIAEAMKQQEQQLRSHNDGGNSSDNSDDNSSADSDGTSSRCASDTSRGVQDTCSSKTKSPSNQGTRSSVLKSPPKAKLVPPDQSLTNMLPTDLAKLRALKNGAI</sequence>
<dbReference type="EMBL" id="MU006226">
    <property type="protein sequence ID" value="KAF2826182.1"/>
    <property type="molecule type" value="Genomic_DNA"/>
</dbReference>
<dbReference type="Proteomes" id="UP000799424">
    <property type="component" value="Unassembled WGS sequence"/>
</dbReference>
<name>A0A6A6ZYN9_9PLEO</name>
<organism evidence="2 3">
    <name type="scientific">Ophiobolus disseminans</name>
    <dbReference type="NCBI Taxonomy" id="1469910"/>
    <lineage>
        <taxon>Eukaryota</taxon>
        <taxon>Fungi</taxon>
        <taxon>Dikarya</taxon>
        <taxon>Ascomycota</taxon>
        <taxon>Pezizomycotina</taxon>
        <taxon>Dothideomycetes</taxon>
        <taxon>Pleosporomycetidae</taxon>
        <taxon>Pleosporales</taxon>
        <taxon>Pleosporineae</taxon>
        <taxon>Phaeosphaeriaceae</taxon>
        <taxon>Ophiobolus</taxon>
    </lineage>
</organism>
<evidence type="ECO:0000313" key="2">
    <source>
        <dbReference type="EMBL" id="KAF2826182.1"/>
    </source>
</evidence>
<gene>
    <name evidence="2" type="ORF">CC86DRAFT_25883</name>
</gene>
<feature type="compositionally biased region" description="Low complexity" evidence="1">
    <location>
        <begin position="460"/>
        <end position="481"/>
    </location>
</feature>
<evidence type="ECO:0000256" key="1">
    <source>
        <dbReference type="SAM" id="MobiDB-lite"/>
    </source>
</evidence>
<proteinExistence type="predicted"/>
<keyword evidence="3" id="KW-1185">Reference proteome</keyword>